<keyword evidence="7 9" id="KW-0472">Membrane</keyword>
<keyword evidence="6 9" id="KW-1133">Transmembrane helix</keyword>
<comment type="caution">
    <text evidence="11">The sequence shown here is derived from an EMBL/GenBank/DDBJ whole genome shotgun (WGS) entry which is preliminary data.</text>
</comment>
<evidence type="ECO:0000256" key="9">
    <source>
        <dbReference type="RuleBase" id="RU369079"/>
    </source>
</evidence>
<proteinExistence type="inferred from homology"/>
<dbReference type="EMBL" id="PZKG01000054">
    <property type="protein sequence ID" value="PTE21354.1"/>
    <property type="molecule type" value="Genomic_DNA"/>
</dbReference>
<dbReference type="AlphaFoldDB" id="A0A2T4JTY8"/>
<evidence type="ECO:0000256" key="5">
    <source>
        <dbReference type="ARBA" id="ARBA00022692"/>
    </source>
</evidence>
<comment type="caution">
    <text evidence="9">Lacks conserved residue(s) required for the propagation of feature annotation.</text>
</comment>
<keyword evidence="3" id="KW-1003">Cell membrane</keyword>
<reference evidence="11 12" key="1">
    <citation type="submission" date="2018-03" db="EMBL/GenBank/DDBJ databases">
        <title>Cereibacter changlensis.</title>
        <authorList>
            <person name="Meyer T.E."/>
            <person name="Miller S."/>
            <person name="Lodha T."/>
            <person name="Gandham S."/>
            <person name="Chintalapati S."/>
            <person name="Chintalapati V.R."/>
        </authorList>
    </citation>
    <scope>NUCLEOTIDE SEQUENCE [LARGE SCALE GENOMIC DNA]</scope>
    <source>
        <strain evidence="11 12">JA139</strain>
    </source>
</reference>
<dbReference type="RefSeq" id="WP_107664293.1">
    <property type="nucleotide sequence ID" value="NZ_PZKG01000054.1"/>
</dbReference>
<sequence length="152" mass="16525">MRRLLEILCVLLLAALVAVPFIQVIMRDVFGAAIVGAEELTRFLLICTVFIAYPLVIDSGENIVMGELREALPPRLRSMVGMLISVCAIATCGFLAWVAVDNISANLKNATPTLKIPFWLFMGATAFGFAGACLVHLRHLRKPPQAQSSVTL</sequence>
<keyword evidence="5 9" id="KW-0812">Transmembrane</keyword>
<feature type="domain" description="Tripartite ATP-independent periplasmic transporters DctQ component" evidence="10">
    <location>
        <begin position="16"/>
        <end position="141"/>
    </location>
</feature>
<dbReference type="InterPro" id="IPR055348">
    <property type="entry name" value="DctQ"/>
</dbReference>
<feature type="transmembrane region" description="Helical" evidence="9">
    <location>
        <begin position="118"/>
        <end position="137"/>
    </location>
</feature>
<dbReference type="PANTHER" id="PTHR35011:SF2">
    <property type="entry name" value="2,3-DIKETO-L-GULONATE TRAP TRANSPORTER SMALL PERMEASE PROTEIN YIAM"/>
    <property type="match status" value="1"/>
</dbReference>
<name>A0A2T4JTY8_9RHOB</name>
<dbReference type="Proteomes" id="UP000241010">
    <property type="component" value="Unassembled WGS sequence"/>
</dbReference>
<feature type="transmembrane region" description="Helical" evidence="9">
    <location>
        <begin position="41"/>
        <end position="57"/>
    </location>
</feature>
<dbReference type="PANTHER" id="PTHR35011">
    <property type="entry name" value="2,3-DIKETO-L-GULONATE TRAP TRANSPORTER SMALL PERMEASE PROTEIN YIAM"/>
    <property type="match status" value="1"/>
</dbReference>
<organism evidence="11 12">
    <name type="scientific">Cereibacter changlensis JA139</name>
    <dbReference type="NCBI Taxonomy" id="1188249"/>
    <lineage>
        <taxon>Bacteria</taxon>
        <taxon>Pseudomonadati</taxon>
        <taxon>Pseudomonadota</taxon>
        <taxon>Alphaproteobacteria</taxon>
        <taxon>Rhodobacterales</taxon>
        <taxon>Paracoccaceae</taxon>
        <taxon>Cereibacter</taxon>
    </lineage>
</organism>
<dbReference type="GO" id="GO:0005886">
    <property type="term" value="C:plasma membrane"/>
    <property type="evidence" value="ECO:0007669"/>
    <property type="project" value="UniProtKB-SubCell"/>
</dbReference>
<dbReference type="OrthoDB" id="6161610at2"/>
<dbReference type="GO" id="GO:0015740">
    <property type="term" value="P:C4-dicarboxylate transport"/>
    <property type="evidence" value="ECO:0007669"/>
    <property type="project" value="TreeGrafter"/>
</dbReference>
<comment type="subunit">
    <text evidence="9">The complex comprises the extracytoplasmic solute receptor protein and the two transmembrane proteins.</text>
</comment>
<comment type="function">
    <text evidence="9">Part of the tripartite ATP-independent periplasmic (TRAP) transport system.</text>
</comment>
<comment type="subcellular location">
    <subcellularLocation>
        <location evidence="1 9">Cell inner membrane</location>
        <topology evidence="1 9">Multi-pass membrane protein</topology>
    </subcellularLocation>
</comment>
<keyword evidence="2 9" id="KW-0813">Transport</keyword>
<evidence type="ECO:0000313" key="12">
    <source>
        <dbReference type="Proteomes" id="UP000241010"/>
    </source>
</evidence>
<keyword evidence="12" id="KW-1185">Reference proteome</keyword>
<evidence type="ECO:0000313" key="11">
    <source>
        <dbReference type="EMBL" id="PTE21354.1"/>
    </source>
</evidence>
<dbReference type="GO" id="GO:0022857">
    <property type="term" value="F:transmembrane transporter activity"/>
    <property type="evidence" value="ECO:0007669"/>
    <property type="project" value="UniProtKB-UniRule"/>
</dbReference>
<comment type="similarity">
    <text evidence="8 9">Belongs to the TRAP transporter small permease family.</text>
</comment>
<feature type="transmembrane region" description="Helical" evidence="9">
    <location>
        <begin position="78"/>
        <end position="98"/>
    </location>
</feature>
<protein>
    <recommendedName>
        <fullName evidence="9">TRAP transporter small permease protein</fullName>
    </recommendedName>
</protein>
<keyword evidence="4 9" id="KW-0997">Cell inner membrane</keyword>
<gene>
    <name evidence="11" type="ORF">C5F48_12775</name>
</gene>
<evidence type="ECO:0000256" key="8">
    <source>
        <dbReference type="ARBA" id="ARBA00038436"/>
    </source>
</evidence>
<evidence type="ECO:0000256" key="3">
    <source>
        <dbReference type="ARBA" id="ARBA00022475"/>
    </source>
</evidence>
<evidence type="ECO:0000256" key="1">
    <source>
        <dbReference type="ARBA" id="ARBA00004429"/>
    </source>
</evidence>
<dbReference type="Pfam" id="PF04290">
    <property type="entry name" value="DctQ"/>
    <property type="match status" value="1"/>
</dbReference>
<dbReference type="InterPro" id="IPR007387">
    <property type="entry name" value="TRAP_DctQ"/>
</dbReference>
<evidence type="ECO:0000256" key="6">
    <source>
        <dbReference type="ARBA" id="ARBA00022989"/>
    </source>
</evidence>
<accession>A0A2T4JTY8</accession>
<evidence type="ECO:0000256" key="7">
    <source>
        <dbReference type="ARBA" id="ARBA00023136"/>
    </source>
</evidence>
<evidence type="ECO:0000256" key="4">
    <source>
        <dbReference type="ARBA" id="ARBA00022519"/>
    </source>
</evidence>
<evidence type="ECO:0000256" key="2">
    <source>
        <dbReference type="ARBA" id="ARBA00022448"/>
    </source>
</evidence>
<evidence type="ECO:0000259" key="10">
    <source>
        <dbReference type="Pfam" id="PF04290"/>
    </source>
</evidence>